<evidence type="ECO:0000313" key="1">
    <source>
        <dbReference type="EMBL" id="MYV04444.1"/>
    </source>
</evidence>
<reference evidence="1 2" key="1">
    <citation type="journal article" date="2019" name="Appl. Environ. Microbiol.">
        <title>Genetic determinants of hydroxycinnamic acid metabolism in heterofermentative lactobacilli.</title>
        <authorList>
            <person name="Gaur G."/>
            <person name="Oh J.H."/>
            <person name="Filannino P."/>
            <person name="Gobbetti M."/>
            <person name="van Pijkeren J.P."/>
            <person name="Ganzle M.G."/>
        </authorList>
    </citation>
    <scope>NUCLEOTIDE SEQUENCE [LARGE SCALE GENOMIC DNA]</scope>
    <source>
        <strain evidence="1 2">FUA3583</strain>
    </source>
</reference>
<dbReference type="EMBL" id="WEZT01000002">
    <property type="protein sequence ID" value="MYV04444.1"/>
    <property type="molecule type" value="Genomic_DNA"/>
</dbReference>
<proteinExistence type="predicted"/>
<name>A0A7C9MM96_9LACO</name>
<evidence type="ECO:0000313" key="2">
    <source>
        <dbReference type="Proteomes" id="UP000480570"/>
    </source>
</evidence>
<dbReference type="NCBIfam" id="TIGR01560">
    <property type="entry name" value="put_DNA_pack"/>
    <property type="match status" value="1"/>
</dbReference>
<protein>
    <submittedName>
        <fullName evidence="1">Phage gp6-like head-tail connector protein</fullName>
    </submittedName>
</protein>
<accession>A0A7C9MM96</accession>
<organism evidence="1 2">
    <name type="scientific">Furfurilactobacillus rossiae</name>
    <dbReference type="NCBI Taxonomy" id="231049"/>
    <lineage>
        <taxon>Bacteria</taxon>
        <taxon>Bacillati</taxon>
        <taxon>Bacillota</taxon>
        <taxon>Bacilli</taxon>
        <taxon>Lactobacillales</taxon>
        <taxon>Lactobacillaceae</taxon>
        <taxon>Furfurilactobacillus</taxon>
    </lineage>
</organism>
<dbReference type="Proteomes" id="UP000480570">
    <property type="component" value="Unassembled WGS sequence"/>
</dbReference>
<dbReference type="InterPro" id="IPR006450">
    <property type="entry name" value="Phage_HK97_gp6-like"/>
</dbReference>
<comment type="caution">
    <text evidence="1">The sequence shown here is derived from an EMBL/GenBank/DDBJ whole genome shotgun (WGS) entry which is preliminary data.</text>
</comment>
<dbReference type="AlphaFoldDB" id="A0A7C9MM96"/>
<gene>
    <name evidence="1" type="ORF">GB992_00775</name>
</gene>
<sequence>MADTEQQVDVASQLMSELNIDDIGNEKATLQTLVNDAKALIIDSISPTLTEAQLIAIDSNMYTRLVKTLATAFYYDRELSSGVPMGAVIMLSHFGTKVEMWKAKQLAGGVSNVGTN</sequence>